<protein>
    <recommendedName>
        <fullName evidence="6">Patatin</fullName>
        <ecNumber evidence="6">3.1.1.-</ecNumber>
    </recommendedName>
</protein>
<dbReference type="Pfam" id="PF01734">
    <property type="entry name" value="Patatin"/>
    <property type="match status" value="1"/>
</dbReference>
<keyword evidence="2 6" id="KW-0378">Hydrolase</keyword>
<comment type="similarity">
    <text evidence="1 6">Belongs to the patatin family.</text>
</comment>
<proteinExistence type="inferred from homology"/>
<dbReference type="InterPro" id="IPR002641">
    <property type="entry name" value="PNPLA_dom"/>
</dbReference>
<comment type="function">
    <text evidence="6">Lipolytic acyl hydrolase (LAH).</text>
</comment>
<reference evidence="7" key="1">
    <citation type="journal article" date="2016" name="Nat. Genet.">
        <title>A high-quality carrot genome assembly provides new insights into carotenoid accumulation and asterid genome evolution.</title>
        <authorList>
            <person name="Iorizzo M."/>
            <person name="Ellison S."/>
            <person name="Senalik D."/>
            <person name="Zeng P."/>
            <person name="Satapoomin P."/>
            <person name="Huang J."/>
            <person name="Bowman M."/>
            <person name="Iovene M."/>
            <person name="Sanseverino W."/>
            <person name="Cavagnaro P."/>
            <person name="Yildiz M."/>
            <person name="Macko-Podgorni A."/>
            <person name="Moranska E."/>
            <person name="Grzebelus E."/>
            <person name="Grzebelus D."/>
            <person name="Ashrafi H."/>
            <person name="Zheng Z."/>
            <person name="Cheng S."/>
            <person name="Spooner D."/>
            <person name="Van Deynze A."/>
            <person name="Simon P."/>
        </authorList>
    </citation>
    <scope>NUCLEOTIDE SEQUENCE</scope>
    <source>
        <tissue evidence="7">Leaf</tissue>
    </source>
</reference>
<evidence type="ECO:0000256" key="1">
    <source>
        <dbReference type="ARBA" id="ARBA00010240"/>
    </source>
</evidence>
<reference evidence="7" key="2">
    <citation type="submission" date="2022-03" db="EMBL/GenBank/DDBJ databases">
        <title>Draft title - Genomic analysis of global carrot germplasm unveils the trajectory of domestication and the origin of high carotenoid orange carrot.</title>
        <authorList>
            <person name="Iorizzo M."/>
            <person name="Ellison S."/>
            <person name="Senalik D."/>
            <person name="Macko-Podgorni A."/>
            <person name="Grzebelus D."/>
            <person name="Bostan H."/>
            <person name="Rolling W."/>
            <person name="Curaba J."/>
            <person name="Simon P."/>
        </authorList>
    </citation>
    <scope>NUCLEOTIDE SEQUENCE</scope>
    <source>
        <tissue evidence="7">Leaf</tissue>
    </source>
</reference>
<dbReference type="SUPFAM" id="SSF52151">
    <property type="entry name" value="FabD/lysophospholipase-like"/>
    <property type="match status" value="1"/>
</dbReference>
<evidence type="ECO:0000313" key="7">
    <source>
        <dbReference type="EMBL" id="WOG89566.1"/>
    </source>
</evidence>
<evidence type="ECO:0000256" key="6">
    <source>
        <dbReference type="RuleBase" id="RU361262"/>
    </source>
</evidence>
<dbReference type="KEGG" id="dcr:108209738"/>
<organism evidence="7 8">
    <name type="scientific">Daucus carota subsp. sativus</name>
    <name type="common">Carrot</name>
    <dbReference type="NCBI Taxonomy" id="79200"/>
    <lineage>
        <taxon>Eukaryota</taxon>
        <taxon>Viridiplantae</taxon>
        <taxon>Streptophyta</taxon>
        <taxon>Embryophyta</taxon>
        <taxon>Tracheophyta</taxon>
        <taxon>Spermatophyta</taxon>
        <taxon>Magnoliopsida</taxon>
        <taxon>eudicotyledons</taxon>
        <taxon>Gunneridae</taxon>
        <taxon>Pentapetalae</taxon>
        <taxon>asterids</taxon>
        <taxon>campanulids</taxon>
        <taxon>Apiales</taxon>
        <taxon>Apiaceae</taxon>
        <taxon>Apioideae</taxon>
        <taxon>Scandiceae</taxon>
        <taxon>Daucinae</taxon>
        <taxon>Daucus</taxon>
        <taxon>Daucus sect. Daucus</taxon>
    </lineage>
</organism>
<comment type="caution">
    <text evidence="5">Lacks conserved residue(s) required for the propagation of feature annotation.</text>
</comment>
<dbReference type="EMBL" id="CP093344">
    <property type="protein sequence ID" value="WOG89566.1"/>
    <property type="molecule type" value="Genomic_DNA"/>
</dbReference>
<dbReference type="GO" id="GO:0016042">
    <property type="term" value="P:lipid catabolic process"/>
    <property type="evidence" value="ECO:0007669"/>
    <property type="project" value="UniProtKB-KW"/>
</dbReference>
<accession>A0A166ETJ7</accession>
<evidence type="ECO:0000256" key="4">
    <source>
        <dbReference type="ARBA" id="ARBA00023098"/>
    </source>
</evidence>
<dbReference type="PANTHER" id="PTHR32241:SF12">
    <property type="entry name" value="OS03G0784100 PROTEIN"/>
    <property type="match status" value="1"/>
</dbReference>
<keyword evidence="8" id="KW-1185">Reference proteome</keyword>
<name>A0A166ETJ7_DAUCS</name>
<dbReference type="GO" id="GO:0016787">
    <property type="term" value="F:hydrolase activity"/>
    <property type="evidence" value="ECO:0007669"/>
    <property type="project" value="UniProtKB-KW"/>
</dbReference>
<dbReference type="Gramene" id="KZN06961">
    <property type="protein sequence ID" value="KZN06961"/>
    <property type="gene ID" value="DCAR_007798"/>
</dbReference>
<gene>
    <name evidence="7" type="ORF">DCAR_0208804</name>
</gene>
<dbReference type="AlphaFoldDB" id="A0A166ETJ7"/>
<keyword evidence="3 6" id="KW-0442">Lipid degradation</keyword>
<dbReference type="PROSITE" id="PS51635">
    <property type="entry name" value="PNPLA"/>
    <property type="match status" value="1"/>
</dbReference>
<dbReference type="Proteomes" id="UP000077755">
    <property type="component" value="Chromosome 2"/>
</dbReference>
<evidence type="ECO:0000256" key="5">
    <source>
        <dbReference type="PROSITE-ProRule" id="PRU01161"/>
    </source>
</evidence>
<comment type="domain">
    <text evidence="6">The nitrogen atoms of the two glycine residues in the GGXR motif define the oxyanion hole, and stabilize the oxyanion that forms during the nucleophilic attack by the catalytic serine during substrate cleavage.</text>
</comment>
<dbReference type="PANTHER" id="PTHR32241">
    <property type="entry name" value="PATATIN-LIKE PROTEIN 6"/>
    <property type="match status" value="1"/>
</dbReference>
<dbReference type="EC" id="3.1.1.-" evidence="6"/>
<dbReference type="OMA" id="FGQTRNN"/>
<evidence type="ECO:0000313" key="8">
    <source>
        <dbReference type="Proteomes" id="UP000077755"/>
    </source>
</evidence>
<evidence type="ECO:0000256" key="2">
    <source>
        <dbReference type="ARBA" id="ARBA00022801"/>
    </source>
</evidence>
<dbReference type="InterPro" id="IPR016035">
    <property type="entry name" value="Acyl_Trfase/lysoPLipase"/>
</dbReference>
<dbReference type="Gene3D" id="3.40.1090.10">
    <property type="entry name" value="Cytosolic phospholipase A2 catalytic domain"/>
    <property type="match status" value="1"/>
</dbReference>
<sequence>MAAPLSMLESNYEADKLTYEIFSILENKFLFGQDDTQHKQPALQLEHLKSGKHVTGKVRVLSIDGGGATDGLLAAKSLVHLESHLQQKSNNPNARIANYFDVVAGSGAGGVLAALLFTAGKDGGPMFSAKEALKFLVDNRRKISKSAPEGIFRRFYGSSEKVFAKTFGELSLKDTLKAVLVPCYDVNSGGPFVFSRADALEIDGYDFMIKDVCAATSASRLVDVKSVDRKTKITAFGGDVAMNNPTAAAITHVLNNKQEFPFCNGVEDLLVVSLGNGEAFTAGVAGNSTPLPAALVKIAGDGVADMVDQAVSMAFGECGSDYVRIQANSIVGANHGNSKVGKKDLLPGVDEMLRMKSIESVLFKGKKLVEDSNLDKLELFSGKLIKEEERRKTSILPTVVLKQAGSPRTSSATTLSTVSSN</sequence>
<dbReference type="OrthoDB" id="630895at2759"/>
<keyword evidence="4 6" id="KW-0443">Lipid metabolism</keyword>
<evidence type="ECO:0000256" key="3">
    <source>
        <dbReference type="ARBA" id="ARBA00022963"/>
    </source>
</evidence>